<sequence length="141" mass="15928">MMGLNSKYNTISGNILVMRPLPSVIETYSLLIHEERKREIQAASPLIADYAALNATTQNNFKHGNNQGGEGGYKGKFDYKKSVTCEHFKKPGHTANKCYRLVGFPKDFKFTKGRKITAHTMSEEESVEENGNNKNHDELFN</sequence>
<keyword evidence="3" id="KW-1185">Reference proteome</keyword>
<dbReference type="EMBL" id="OOIL02000516">
    <property type="protein sequence ID" value="VFQ66112.1"/>
    <property type="molecule type" value="Genomic_DNA"/>
</dbReference>
<dbReference type="AlphaFoldDB" id="A0A484KVP1"/>
<feature type="region of interest" description="Disordered" evidence="1">
    <location>
        <begin position="120"/>
        <end position="141"/>
    </location>
</feature>
<organism evidence="2 3">
    <name type="scientific">Cuscuta campestris</name>
    <dbReference type="NCBI Taxonomy" id="132261"/>
    <lineage>
        <taxon>Eukaryota</taxon>
        <taxon>Viridiplantae</taxon>
        <taxon>Streptophyta</taxon>
        <taxon>Embryophyta</taxon>
        <taxon>Tracheophyta</taxon>
        <taxon>Spermatophyta</taxon>
        <taxon>Magnoliopsida</taxon>
        <taxon>eudicotyledons</taxon>
        <taxon>Gunneridae</taxon>
        <taxon>Pentapetalae</taxon>
        <taxon>asterids</taxon>
        <taxon>lamiids</taxon>
        <taxon>Solanales</taxon>
        <taxon>Convolvulaceae</taxon>
        <taxon>Cuscuteae</taxon>
        <taxon>Cuscuta</taxon>
        <taxon>Cuscuta subgen. Grammica</taxon>
        <taxon>Cuscuta sect. Cleistogrammica</taxon>
    </lineage>
</organism>
<dbReference type="PANTHER" id="PTHR34222">
    <property type="entry name" value="GAG_PRE-INTEGRS DOMAIN-CONTAINING PROTEIN"/>
    <property type="match status" value="1"/>
</dbReference>
<proteinExistence type="predicted"/>
<accession>A0A484KVP1</accession>
<evidence type="ECO:0000256" key="1">
    <source>
        <dbReference type="SAM" id="MobiDB-lite"/>
    </source>
</evidence>
<evidence type="ECO:0000313" key="2">
    <source>
        <dbReference type="EMBL" id="VFQ66112.1"/>
    </source>
</evidence>
<reference evidence="2 3" key="1">
    <citation type="submission" date="2018-04" db="EMBL/GenBank/DDBJ databases">
        <authorList>
            <person name="Vogel A."/>
        </authorList>
    </citation>
    <scope>NUCLEOTIDE SEQUENCE [LARGE SCALE GENOMIC DNA]</scope>
</reference>
<dbReference type="Proteomes" id="UP000595140">
    <property type="component" value="Unassembled WGS sequence"/>
</dbReference>
<name>A0A484KVP1_9ASTE</name>
<protein>
    <submittedName>
        <fullName evidence="2">Uncharacterized protein</fullName>
    </submittedName>
</protein>
<gene>
    <name evidence="2" type="ORF">CCAM_LOCUS7888</name>
</gene>
<dbReference type="OrthoDB" id="1751612at2759"/>
<evidence type="ECO:0000313" key="3">
    <source>
        <dbReference type="Proteomes" id="UP000595140"/>
    </source>
</evidence>
<dbReference type="PANTHER" id="PTHR34222:SF33">
    <property type="entry name" value="RETROTRANSPOSON GAG DOMAIN-CONTAINING PROTEIN"/>
    <property type="match status" value="1"/>
</dbReference>